<organism evidence="2 3">
    <name type="scientific">Komagataella pastoris</name>
    <name type="common">Yeast</name>
    <name type="synonym">Pichia pastoris</name>
    <dbReference type="NCBI Taxonomy" id="4922"/>
    <lineage>
        <taxon>Eukaryota</taxon>
        <taxon>Fungi</taxon>
        <taxon>Dikarya</taxon>
        <taxon>Ascomycota</taxon>
        <taxon>Saccharomycotina</taxon>
        <taxon>Pichiomycetes</taxon>
        <taxon>Pichiales</taxon>
        <taxon>Pichiaceae</taxon>
        <taxon>Komagataella</taxon>
    </lineage>
</organism>
<dbReference type="Pfam" id="PF07500">
    <property type="entry name" value="TFIIS_M"/>
    <property type="match status" value="1"/>
</dbReference>
<protein>
    <submittedName>
        <fullName evidence="2">BA75_01036T0</fullName>
    </submittedName>
</protein>
<evidence type="ECO:0000313" key="2">
    <source>
        <dbReference type="EMBL" id="ANZ73204.1"/>
    </source>
</evidence>
<sequence length="193" mass="22114">MTGKILREVIRKRKLAKRKAKDSSVKTDAELEIEVARVRSACSYKIEEALRARITDAQKMLMLLEENEGSVDGVSYDITGIAKAYERELFSKHRRNLTKYRATFRKDLIAIKNQDINFILDLLSGRICIESFVNFSVEDLLSVEQRSIHKKLNQENLKHAISKNILPENINEIKSSFVVEKWGISKSASAIED</sequence>
<dbReference type="OrthoDB" id="44867at2759"/>
<proteinExistence type="predicted"/>
<dbReference type="Proteomes" id="UP000094565">
    <property type="component" value="Chromosome 1"/>
</dbReference>
<dbReference type="EMBL" id="CP014584">
    <property type="protein sequence ID" value="ANZ73204.1"/>
    <property type="molecule type" value="Genomic_DNA"/>
</dbReference>
<dbReference type="InterPro" id="IPR036575">
    <property type="entry name" value="TFIIS_cen_dom_sf"/>
</dbReference>
<dbReference type="SUPFAM" id="SSF46942">
    <property type="entry name" value="Elongation factor TFIIS domain 2"/>
    <property type="match status" value="1"/>
</dbReference>
<reference evidence="2 3" key="1">
    <citation type="submission" date="2016-02" db="EMBL/GenBank/DDBJ databases">
        <title>Comparative genomic and transcriptomic foundation for Pichia pastoris.</title>
        <authorList>
            <person name="Love K.R."/>
            <person name="Shah K.A."/>
            <person name="Whittaker C.A."/>
            <person name="Wu J."/>
            <person name="Bartlett M.C."/>
            <person name="Ma D."/>
            <person name="Leeson R.L."/>
            <person name="Priest M."/>
            <person name="Young S.K."/>
            <person name="Love J.C."/>
        </authorList>
    </citation>
    <scope>NUCLEOTIDE SEQUENCE [LARGE SCALE GENOMIC DNA]</scope>
    <source>
        <strain evidence="2 3">ATCC 28485</strain>
    </source>
</reference>
<name>A0A1B2J5E4_PICPA</name>
<evidence type="ECO:0000313" key="3">
    <source>
        <dbReference type="Proteomes" id="UP000094565"/>
    </source>
</evidence>
<evidence type="ECO:0000259" key="1">
    <source>
        <dbReference type="Pfam" id="PF07500"/>
    </source>
</evidence>
<gene>
    <name evidence="2" type="ORF">ATY40_BA7501036</name>
</gene>
<dbReference type="InterPro" id="IPR003618">
    <property type="entry name" value="TFIIS_cen_dom"/>
</dbReference>
<dbReference type="GO" id="GO:0006351">
    <property type="term" value="P:DNA-templated transcription"/>
    <property type="evidence" value="ECO:0007669"/>
    <property type="project" value="InterPro"/>
</dbReference>
<keyword evidence="3" id="KW-1185">Reference proteome</keyword>
<dbReference type="AlphaFoldDB" id="A0A1B2J5E4"/>
<accession>A0A1B2J5E4</accession>
<dbReference type="Gene3D" id="1.10.472.30">
    <property type="entry name" value="Transcription elongation factor S-II, central domain"/>
    <property type="match status" value="1"/>
</dbReference>
<feature type="domain" description="TFIIS central" evidence="1">
    <location>
        <begin position="37"/>
        <end position="160"/>
    </location>
</feature>